<evidence type="ECO:0000256" key="6">
    <source>
        <dbReference type="SAM" id="SignalP"/>
    </source>
</evidence>
<comment type="catalytic activity">
    <reaction evidence="5">
        <text>glucuronate acceptor + UDP-alpha-D-glucuronate = acceptor beta-D-glucuronoside + UDP + H(+)</text>
        <dbReference type="Rhea" id="RHEA:21032"/>
        <dbReference type="ChEBI" id="CHEBI:15378"/>
        <dbReference type="ChEBI" id="CHEBI:58052"/>
        <dbReference type="ChEBI" id="CHEBI:58223"/>
        <dbReference type="ChEBI" id="CHEBI:132367"/>
        <dbReference type="ChEBI" id="CHEBI:132368"/>
        <dbReference type="EC" id="2.4.1.17"/>
    </reaction>
</comment>
<dbReference type="WBParaSite" id="jg1215">
    <property type="protein sequence ID" value="jg1215"/>
    <property type="gene ID" value="jg1215"/>
</dbReference>
<dbReference type="InterPro" id="IPR002213">
    <property type="entry name" value="UDP_glucos_trans"/>
</dbReference>
<dbReference type="InterPro" id="IPR050271">
    <property type="entry name" value="UDP-glycosyltransferase"/>
</dbReference>
<dbReference type="SUPFAM" id="SSF53756">
    <property type="entry name" value="UDP-Glycosyltransferase/glycogen phosphorylase"/>
    <property type="match status" value="1"/>
</dbReference>
<evidence type="ECO:0000256" key="2">
    <source>
        <dbReference type="ARBA" id="ARBA00012544"/>
    </source>
</evidence>
<sequence length="373" mass="42185">MVDWLICWWREAILCTCICSKCKYSTSELTSSVLWQRVSNLYNSHKECNLWLDHINYMQSLLAESLGQALPTVGELVRATSFAFINSNELIEIARPTSHKVKYIGGAALKRPVKLNAKIEAIIEKSKAGVTFNNFPDYEFIVKVTGKTLNISQQVAAEYPNAHLVNWVDQTSLLAHPKTKAFITHCGLNSLNEAAHLVSTMHDKEIGVVLSKRDLTQHTLTNALQDVLHTRKYMDNMQILKRKLEKNPFKPADVFVKTVEYAAELQGDFKELNLAGYELNFVQYFLLDFMIIAAITALTMELLLSEKNKFAGHLDDYLYWKNNTRGRRTRWRCIFSENGPCGTAEKKCPGAASTFDGKVEATTEELSSSVCRA</sequence>
<dbReference type="PANTHER" id="PTHR48043:SF154">
    <property type="entry name" value="GLUCURONOSYLTRANSFERASE"/>
    <property type="match status" value="1"/>
</dbReference>
<dbReference type="PANTHER" id="PTHR48043">
    <property type="entry name" value="EG:EG0003.4 PROTEIN-RELATED"/>
    <property type="match status" value="1"/>
</dbReference>
<dbReference type="Pfam" id="PF00201">
    <property type="entry name" value="UDPGT"/>
    <property type="match status" value="1"/>
</dbReference>
<feature type="signal peptide" evidence="6">
    <location>
        <begin position="1"/>
        <end position="15"/>
    </location>
</feature>
<evidence type="ECO:0000256" key="5">
    <source>
        <dbReference type="ARBA" id="ARBA00047475"/>
    </source>
</evidence>
<comment type="similarity">
    <text evidence="1">Belongs to the UDP-glycosyltransferase family.</text>
</comment>
<keyword evidence="3" id="KW-0328">Glycosyltransferase</keyword>
<evidence type="ECO:0000313" key="8">
    <source>
        <dbReference type="WBParaSite" id="jg1215"/>
    </source>
</evidence>
<dbReference type="Gene3D" id="2.20.25.240">
    <property type="match status" value="1"/>
</dbReference>
<name>A0A915CSG0_9BILA</name>
<organism evidence="7 8">
    <name type="scientific">Ditylenchus dipsaci</name>
    <dbReference type="NCBI Taxonomy" id="166011"/>
    <lineage>
        <taxon>Eukaryota</taxon>
        <taxon>Metazoa</taxon>
        <taxon>Ecdysozoa</taxon>
        <taxon>Nematoda</taxon>
        <taxon>Chromadorea</taxon>
        <taxon>Rhabditida</taxon>
        <taxon>Tylenchina</taxon>
        <taxon>Tylenchomorpha</taxon>
        <taxon>Sphaerularioidea</taxon>
        <taxon>Anguinidae</taxon>
        <taxon>Anguininae</taxon>
        <taxon>Ditylenchus</taxon>
    </lineage>
</organism>
<dbReference type="GO" id="GO:0015020">
    <property type="term" value="F:glucuronosyltransferase activity"/>
    <property type="evidence" value="ECO:0007669"/>
    <property type="project" value="UniProtKB-EC"/>
</dbReference>
<dbReference type="Proteomes" id="UP000887574">
    <property type="component" value="Unplaced"/>
</dbReference>
<dbReference type="Gene3D" id="3.40.50.2000">
    <property type="entry name" value="Glycogen Phosphorylase B"/>
    <property type="match status" value="1"/>
</dbReference>
<proteinExistence type="inferred from homology"/>
<keyword evidence="4" id="KW-0808">Transferase</keyword>
<evidence type="ECO:0000256" key="3">
    <source>
        <dbReference type="ARBA" id="ARBA00022676"/>
    </source>
</evidence>
<dbReference type="EC" id="2.4.1.17" evidence="2"/>
<keyword evidence="7" id="KW-1185">Reference proteome</keyword>
<reference evidence="8" key="1">
    <citation type="submission" date="2022-11" db="UniProtKB">
        <authorList>
            <consortium name="WormBaseParasite"/>
        </authorList>
    </citation>
    <scope>IDENTIFICATION</scope>
</reference>
<evidence type="ECO:0000256" key="4">
    <source>
        <dbReference type="ARBA" id="ARBA00022679"/>
    </source>
</evidence>
<keyword evidence="6" id="KW-0732">Signal</keyword>
<feature type="chain" id="PRO_5037550335" description="glucuronosyltransferase" evidence="6">
    <location>
        <begin position="16"/>
        <end position="373"/>
    </location>
</feature>
<accession>A0A915CSG0</accession>
<protein>
    <recommendedName>
        <fullName evidence="2">glucuronosyltransferase</fullName>
        <ecNumber evidence="2">2.4.1.17</ecNumber>
    </recommendedName>
</protein>
<evidence type="ECO:0000256" key="1">
    <source>
        <dbReference type="ARBA" id="ARBA00009995"/>
    </source>
</evidence>
<dbReference type="AlphaFoldDB" id="A0A915CSG0"/>
<evidence type="ECO:0000313" key="7">
    <source>
        <dbReference type="Proteomes" id="UP000887574"/>
    </source>
</evidence>